<feature type="region of interest" description="Disordered" evidence="6">
    <location>
        <begin position="1"/>
        <end position="96"/>
    </location>
</feature>
<evidence type="ECO:0000256" key="6">
    <source>
        <dbReference type="SAM" id="MobiDB-lite"/>
    </source>
</evidence>
<feature type="domain" description="Pre-mRNA polyadenylation factor Fip1" evidence="7">
    <location>
        <begin position="130"/>
        <end position="169"/>
    </location>
</feature>
<evidence type="ECO:0000256" key="5">
    <source>
        <dbReference type="ARBA" id="ARBA00023242"/>
    </source>
</evidence>
<evidence type="ECO:0000256" key="4">
    <source>
        <dbReference type="ARBA" id="ARBA00022664"/>
    </source>
</evidence>
<feature type="compositionally biased region" description="Acidic residues" evidence="6">
    <location>
        <begin position="52"/>
        <end position="66"/>
    </location>
</feature>
<dbReference type="KEGG" id="bnn:FOA43_002238"/>
<name>A0A875RPD4_EENNA</name>
<dbReference type="GO" id="GO:0005847">
    <property type="term" value="C:mRNA cleavage and polyadenylation specificity factor complex"/>
    <property type="evidence" value="ECO:0007669"/>
    <property type="project" value="TreeGrafter"/>
</dbReference>
<proteinExistence type="inferred from homology"/>
<dbReference type="PANTHER" id="PTHR13484:SF0">
    <property type="entry name" value="PRE-MRNA 3'-END-PROCESSING FACTOR FIP1"/>
    <property type="match status" value="1"/>
</dbReference>
<dbReference type="InterPro" id="IPR007854">
    <property type="entry name" value="Fip1_dom"/>
</dbReference>
<comment type="subcellular location">
    <subcellularLocation>
        <location evidence="1">Nucleus</location>
    </subcellularLocation>
</comment>
<feature type="compositionally biased region" description="Polar residues" evidence="6">
    <location>
        <begin position="265"/>
        <end position="287"/>
    </location>
</feature>
<dbReference type="GO" id="GO:0006397">
    <property type="term" value="P:mRNA processing"/>
    <property type="evidence" value="ECO:0007669"/>
    <property type="project" value="UniProtKB-KW"/>
</dbReference>
<sequence length="317" mass="34446">MDDDDAFLYGEGGGKGNTGSTGIEAKDGDAVKAISTEDKETNNEENKKAESEEAENEEEDSSDSDVEFVIGSLESKPITDLVQEKDKEEDDVSGDGSVKAQTVPILTESKGLNIDEVGKYHDIPVNSLTFEELKDKPWRLPGADLSDYFNFGFDELSWLAYCKKQNTLRKDFNPAKVIAELMGGGAMPPPPAASSGGQGRVGGGPNMPPPPFMMPPMGMPFMPPNMQMPGMFNGINNNNNNNNSMNNTGGSRTPSLPNIPKLPSRPTSNSKSPEPSNRTSSMPQNSSYRDRADKATEMRSSGHSGNQNYRDRPSRRR</sequence>
<keyword evidence="9" id="KW-1185">Reference proteome</keyword>
<dbReference type="Proteomes" id="UP000662931">
    <property type="component" value="Chromosome 2"/>
</dbReference>
<evidence type="ECO:0000313" key="8">
    <source>
        <dbReference type="EMBL" id="QPG74900.1"/>
    </source>
</evidence>
<evidence type="ECO:0000259" key="7">
    <source>
        <dbReference type="Pfam" id="PF05182"/>
    </source>
</evidence>
<dbReference type="Pfam" id="PF05182">
    <property type="entry name" value="Fip1"/>
    <property type="match status" value="1"/>
</dbReference>
<feature type="compositionally biased region" description="Gly residues" evidence="6">
    <location>
        <begin position="196"/>
        <end position="205"/>
    </location>
</feature>
<reference evidence="8" key="1">
    <citation type="submission" date="2020-10" db="EMBL/GenBank/DDBJ databases">
        <authorList>
            <person name="Roach M.J.R."/>
        </authorList>
    </citation>
    <scope>NUCLEOTIDE SEQUENCE</scope>
    <source>
        <strain evidence="8">CBS 1945</strain>
    </source>
</reference>
<protein>
    <recommendedName>
        <fullName evidence="3">Pre-mRNA polyadenylation factor FIP1</fullName>
    </recommendedName>
</protein>
<accession>A0A875RPD4</accession>
<dbReference type="GeneID" id="62195639"/>
<feature type="compositionally biased region" description="Low complexity" evidence="6">
    <location>
        <begin position="230"/>
        <end position="247"/>
    </location>
</feature>
<feature type="compositionally biased region" description="Basic and acidic residues" evidence="6">
    <location>
        <begin position="288"/>
        <end position="297"/>
    </location>
</feature>
<feature type="compositionally biased region" description="Gly residues" evidence="6">
    <location>
        <begin position="10"/>
        <end position="19"/>
    </location>
</feature>
<dbReference type="AlphaFoldDB" id="A0A875RPD4"/>
<evidence type="ECO:0000313" key="9">
    <source>
        <dbReference type="Proteomes" id="UP000662931"/>
    </source>
</evidence>
<gene>
    <name evidence="8" type="ORF">FOA43_002238</name>
</gene>
<keyword evidence="5" id="KW-0539">Nucleus</keyword>
<dbReference type="RefSeq" id="XP_038778465.1">
    <property type="nucleotide sequence ID" value="XM_038922537.1"/>
</dbReference>
<evidence type="ECO:0000256" key="2">
    <source>
        <dbReference type="ARBA" id="ARBA00007459"/>
    </source>
</evidence>
<evidence type="ECO:0000256" key="3">
    <source>
        <dbReference type="ARBA" id="ARBA00017404"/>
    </source>
</evidence>
<organism evidence="8 9">
    <name type="scientific">Eeniella nana</name>
    <name type="common">Yeast</name>
    <name type="synonym">Brettanomyces nanus</name>
    <dbReference type="NCBI Taxonomy" id="13502"/>
    <lineage>
        <taxon>Eukaryota</taxon>
        <taxon>Fungi</taxon>
        <taxon>Dikarya</taxon>
        <taxon>Ascomycota</taxon>
        <taxon>Saccharomycotina</taxon>
        <taxon>Pichiomycetes</taxon>
        <taxon>Pichiales</taxon>
        <taxon>Pichiaceae</taxon>
        <taxon>Brettanomyces</taxon>
    </lineage>
</organism>
<dbReference type="OrthoDB" id="1917198at2759"/>
<feature type="region of interest" description="Disordered" evidence="6">
    <location>
        <begin position="188"/>
        <end position="212"/>
    </location>
</feature>
<evidence type="ECO:0000256" key="1">
    <source>
        <dbReference type="ARBA" id="ARBA00004123"/>
    </source>
</evidence>
<feature type="compositionally biased region" description="Basic and acidic residues" evidence="6">
    <location>
        <begin position="24"/>
        <end position="51"/>
    </location>
</feature>
<dbReference type="EMBL" id="CP064813">
    <property type="protein sequence ID" value="QPG74900.1"/>
    <property type="molecule type" value="Genomic_DNA"/>
</dbReference>
<comment type="similarity">
    <text evidence="2">Belongs to the FIP1 family.</text>
</comment>
<dbReference type="PANTHER" id="PTHR13484">
    <property type="entry name" value="FIP1-LIKE 1 PROTEIN"/>
    <property type="match status" value="1"/>
</dbReference>
<dbReference type="InterPro" id="IPR051187">
    <property type="entry name" value="Pre-mRNA_3'-end_processing_reg"/>
</dbReference>
<feature type="compositionally biased region" description="Polar residues" evidence="6">
    <location>
        <begin position="298"/>
        <end position="308"/>
    </location>
</feature>
<feature type="region of interest" description="Disordered" evidence="6">
    <location>
        <begin position="230"/>
        <end position="317"/>
    </location>
</feature>
<keyword evidence="4" id="KW-0507">mRNA processing</keyword>